<dbReference type="AlphaFoldDB" id="A0A9W4W1A5"/>
<dbReference type="GO" id="GO:0003700">
    <property type="term" value="F:DNA-binding transcription factor activity"/>
    <property type="evidence" value="ECO:0007669"/>
    <property type="project" value="InterPro"/>
</dbReference>
<dbReference type="InterPro" id="IPR018060">
    <property type="entry name" value="HTH_AraC"/>
</dbReference>
<evidence type="ECO:0000259" key="4">
    <source>
        <dbReference type="PROSITE" id="PS01124"/>
    </source>
</evidence>
<dbReference type="Proteomes" id="UP001152467">
    <property type="component" value="Unassembled WGS sequence"/>
</dbReference>
<evidence type="ECO:0000256" key="1">
    <source>
        <dbReference type="ARBA" id="ARBA00023015"/>
    </source>
</evidence>
<dbReference type="SUPFAM" id="SSF46689">
    <property type="entry name" value="Homeodomain-like"/>
    <property type="match status" value="1"/>
</dbReference>
<dbReference type="GO" id="GO:0000976">
    <property type="term" value="F:transcription cis-regulatory region binding"/>
    <property type="evidence" value="ECO:0007669"/>
    <property type="project" value="TreeGrafter"/>
</dbReference>
<gene>
    <name evidence="5" type="primary">rhaR_4</name>
    <name evidence="5" type="ORF">PSECIP111854_02941</name>
</gene>
<dbReference type="PRINTS" id="PR00032">
    <property type="entry name" value="HTHARAC"/>
</dbReference>
<comment type="caution">
    <text evidence="5">The sequence shown here is derived from an EMBL/GenBank/DDBJ whole genome shotgun (WGS) entry which is preliminary data.</text>
</comment>
<keyword evidence="2" id="KW-0238">DNA-binding</keyword>
<organism evidence="5 6">
    <name type="scientific">Pseudoalteromonas holothuriae</name>
    <dbReference type="NCBI Taxonomy" id="2963714"/>
    <lineage>
        <taxon>Bacteria</taxon>
        <taxon>Pseudomonadati</taxon>
        <taxon>Pseudomonadota</taxon>
        <taxon>Gammaproteobacteria</taxon>
        <taxon>Alteromonadales</taxon>
        <taxon>Pseudoalteromonadaceae</taxon>
        <taxon>Pseudoalteromonas</taxon>
    </lineage>
</organism>
<dbReference type="InterPro" id="IPR020449">
    <property type="entry name" value="Tscrpt_reg_AraC-type_HTH"/>
</dbReference>
<evidence type="ECO:0000313" key="6">
    <source>
        <dbReference type="Proteomes" id="UP001152467"/>
    </source>
</evidence>
<name>A0A9W4W1A5_9GAMM</name>
<dbReference type="PANTHER" id="PTHR47894:SF4">
    <property type="entry name" value="HTH-TYPE TRANSCRIPTIONAL REGULATOR GADX"/>
    <property type="match status" value="1"/>
</dbReference>
<dbReference type="EMBL" id="CAMAPC010000012">
    <property type="protein sequence ID" value="CAH9062081.1"/>
    <property type="molecule type" value="Genomic_DNA"/>
</dbReference>
<reference evidence="5" key="1">
    <citation type="submission" date="2022-07" db="EMBL/GenBank/DDBJ databases">
        <authorList>
            <person name="Criscuolo A."/>
        </authorList>
    </citation>
    <scope>NUCLEOTIDE SEQUENCE</scope>
    <source>
        <strain evidence="5">CIP111854</strain>
    </source>
</reference>
<dbReference type="Gene3D" id="1.10.10.60">
    <property type="entry name" value="Homeodomain-like"/>
    <property type="match status" value="1"/>
</dbReference>
<evidence type="ECO:0000256" key="2">
    <source>
        <dbReference type="ARBA" id="ARBA00023125"/>
    </source>
</evidence>
<evidence type="ECO:0000256" key="3">
    <source>
        <dbReference type="ARBA" id="ARBA00023163"/>
    </source>
</evidence>
<dbReference type="PANTHER" id="PTHR47894">
    <property type="entry name" value="HTH-TYPE TRANSCRIPTIONAL REGULATOR GADX"/>
    <property type="match status" value="1"/>
</dbReference>
<dbReference type="GO" id="GO:0005829">
    <property type="term" value="C:cytosol"/>
    <property type="evidence" value="ECO:0007669"/>
    <property type="project" value="TreeGrafter"/>
</dbReference>
<dbReference type="SMART" id="SM00342">
    <property type="entry name" value="HTH_ARAC"/>
    <property type="match status" value="1"/>
</dbReference>
<proteinExistence type="predicted"/>
<dbReference type="PROSITE" id="PS01124">
    <property type="entry name" value="HTH_ARAC_FAMILY_2"/>
    <property type="match status" value="1"/>
</dbReference>
<dbReference type="RefSeq" id="WP_261626734.1">
    <property type="nucleotide sequence ID" value="NZ_CAMAPC010000012.1"/>
</dbReference>
<accession>A0A9W4W1A5</accession>
<dbReference type="InterPro" id="IPR009057">
    <property type="entry name" value="Homeodomain-like_sf"/>
</dbReference>
<dbReference type="Pfam" id="PF12833">
    <property type="entry name" value="HTH_18"/>
    <property type="match status" value="1"/>
</dbReference>
<keyword evidence="1" id="KW-0805">Transcription regulation</keyword>
<feature type="domain" description="HTH araC/xylS-type" evidence="4">
    <location>
        <begin position="174"/>
        <end position="271"/>
    </location>
</feature>
<evidence type="ECO:0000313" key="5">
    <source>
        <dbReference type="EMBL" id="CAH9062081.1"/>
    </source>
</evidence>
<keyword evidence="3" id="KW-0804">Transcription</keyword>
<sequence length="275" mass="31640">MQTLQTLQTLQALLEQIKSADRPQPFSVYHSYFEQKLLDVPITKPLLIIILQGSKALGHTQQMYCQQQFIFLANSLNIDMRNIPDNDAYHALLIEFEPSDFDVFTGYQSVTKEVSHFSGQVCARFESCLTQFIQSSLWASNDIFTMRKREVLWFLKELGFNDVLSIKPHTSLGHKVHELFQQSPQLHMSVSQLCRTLAMSESSLRRKLKFEGTSIQIIKDRTRMAQGLHLLQTKQYTIGHVASLCGFDSQSKFTEKFKKHFGLTPSALLRTKMKD</sequence>
<keyword evidence="6" id="KW-1185">Reference proteome</keyword>
<protein>
    <submittedName>
        <fullName evidence="5">HTH-type transcriptional activator RhaR</fullName>
    </submittedName>
</protein>